<proteinExistence type="predicted"/>
<name>A0A0F9U6S9_9ZZZZ</name>
<dbReference type="EMBL" id="LAZR01000139">
    <property type="protein sequence ID" value="KKN87299.1"/>
    <property type="molecule type" value="Genomic_DNA"/>
</dbReference>
<organism evidence="2">
    <name type="scientific">marine sediment metagenome</name>
    <dbReference type="NCBI Taxonomy" id="412755"/>
    <lineage>
        <taxon>unclassified sequences</taxon>
        <taxon>metagenomes</taxon>
        <taxon>ecological metagenomes</taxon>
    </lineage>
</organism>
<evidence type="ECO:0000313" key="2">
    <source>
        <dbReference type="EMBL" id="KKN87299.1"/>
    </source>
</evidence>
<keyword evidence="1" id="KW-1133">Transmembrane helix</keyword>
<comment type="caution">
    <text evidence="2">The sequence shown here is derived from an EMBL/GenBank/DDBJ whole genome shotgun (WGS) entry which is preliminary data.</text>
</comment>
<reference evidence="2" key="1">
    <citation type="journal article" date="2015" name="Nature">
        <title>Complex archaea that bridge the gap between prokaryotes and eukaryotes.</title>
        <authorList>
            <person name="Spang A."/>
            <person name="Saw J.H."/>
            <person name="Jorgensen S.L."/>
            <person name="Zaremba-Niedzwiedzka K."/>
            <person name="Martijn J."/>
            <person name="Lind A.E."/>
            <person name="van Eijk R."/>
            <person name="Schleper C."/>
            <person name="Guy L."/>
            <person name="Ettema T.J."/>
        </authorList>
    </citation>
    <scope>NUCLEOTIDE SEQUENCE</scope>
</reference>
<evidence type="ECO:0000256" key="1">
    <source>
        <dbReference type="SAM" id="Phobius"/>
    </source>
</evidence>
<dbReference type="GO" id="GO:0005886">
    <property type="term" value="C:plasma membrane"/>
    <property type="evidence" value="ECO:0007669"/>
    <property type="project" value="TreeGrafter"/>
</dbReference>
<dbReference type="AlphaFoldDB" id="A0A0F9U6S9"/>
<sequence>MNWYLDVLKQYAVFQGRARRSEYWFFMLFNFLAVVVLSVIDALIGMPIFATIYILGTLLPSLAVAVRRFHDTGRSGWWILISLVPIVGSIIYLIFMCIEGEAQTNAYGPNPKGDTAGPAVA</sequence>
<dbReference type="PANTHER" id="PTHR34980:SF2">
    <property type="entry name" value="INNER MEMBRANE PROTEIN YHAH-RELATED"/>
    <property type="match status" value="1"/>
</dbReference>
<dbReference type="InterPro" id="IPR008523">
    <property type="entry name" value="DUF805"/>
</dbReference>
<gene>
    <name evidence="2" type="ORF">LCGC14_0259760</name>
</gene>
<dbReference type="PANTHER" id="PTHR34980">
    <property type="entry name" value="INNER MEMBRANE PROTEIN-RELATED-RELATED"/>
    <property type="match status" value="1"/>
</dbReference>
<keyword evidence="1" id="KW-0812">Transmembrane</keyword>
<protein>
    <recommendedName>
        <fullName evidence="3">DUF805 domain-containing protein</fullName>
    </recommendedName>
</protein>
<accession>A0A0F9U6S9</accession>
<evidence type="ECO:0008006" key="3">
    <source>
        <dbReference type="Google" id="ProtNLM"/>
    </source>
</evidence>
<keyword evidence="1" id="KW-0472">Membrane</keyword>
<feature type="transmembrane region" description="Helical" evidence="1">
    <location>
        <begin position="77"/>
        <end position="95"/>
    </location>
</feature>
<dbReference type="Pfam" id="PF05656">
    <property type="entry name" value="DUF805"/>
    <property type="match status" value="1"/>
</dbReference>
<feature type="transmembrane region" description="Helical" evidence="1">
    <location>
        <begin position="21"/>
        <end position="40"/>
    </location>
</feature>
<feature type="transmembrane region" description="Helical" evidence="1">
    <location>
        <begin position="46"/>
        <end position="65"/>
    </location>
</feature>